<dbReference type="InterPro" id="IPR057336">
    <property type="entry name" value="GerAC_N"/>
</dbReference>
<evidence type="ECO:0000313" key="3">
    <source>
        <dbReference type="Proteomes" id="UP001579974"/>
    </source>
</evidence>
<comment type="caution">
    <text evidence="2">The sequence shown here is derived from an EMBL/GenBank/DDBJ whole genome shotgun (WGS) entry which is preliminary data.</text>
</comment>
<evidence type="ECO:0000259" key="1">
    <source>
        <dbReference type="Pfam" id="PF25198"/>
    </source>
</evidence>
<keyword evidence="3" id="KW-1185">Reference proteome</keyword>
<dbReference type="RefSeq" id="WP_368780885.1">
    <property type="nucleotide sequence ID" value="NZ_CP162940.1"/>
</dbReference>
<evidence type="ECO:0000313" key="2">
    <source>
        <dbReference type="EMBL" id="MFB5192810.1"/>
    </source>
</evidence>
<dbReference type="InterPro" id="IPR008844">
    <property type="entry name" value="Spore_GerAC-like"/>
</dbReference>
<feature type="domain" description="Spore germination protein N-terminal" evidence="1">
    <location>
        <begin position="26"/>
        <end position="203"/>
    </location>
</feature>
<dbReference type="PANTHER" id="PTHR35789">
    <property type="entry name" value="SPORE GERMINATION PROTEIN B3"/>
    <property type="match status" value="1"/>
</dbReference>
<accession>A0ABV5ALY4</accession>
<dbReference type="Proteomes" id="UP001579974">
    <property type="component" value="Unassembled WGS sequence"/>
</dbReference>
<dbReference type="PANTHER" id="PTHR35789:SF1">
    <property type="entry name" value="SPORE GERMINATION PROTEIN B3"/>
    <property type="match status" value="1"/>
</dbReference>
<gene>
    <name evidence="2" type="ORF">KKP3000_002024</name>
</gene>
<dbReference type="EMBL" id="JBDXSU010000029">
    <property type="protein sequence ID" value="MFB5192810.1"/>
    <property type="molecule type" value="Genomic_DNA"/>
</dbReference>
<organism evidence="2 3">
    <name type="scientific">Alicyclobacillus fastidiosus</name>
    <dbReference type="NCBI Taxonomy" id="392011"/>
    <lineage>
        <taxon>Bacteria</taxon>
        <taxon>Bacillati</taxon>
        <taxon>Bacillota</taxon>
        <taxon>Bacilli</taxon>
        <taxon>Bacillales</taxon>
        <taxon>Alicyclobacillaceae</taxon>
        <taxon>Alicyclobacillus</taxon>
    </lineage>
</organism>
<dbReference type="Pfam" id="PF25198">
    <property type="entry name" value="Spore_GerAC_N"/>
    <property type="match status" value="1"/>
</dbReference>
<name>A0ABV5ALY4_9BACL</name>
<protein>
    <recommendedName>
        <fullName evidence="1">Spore germination protein N-terminal domain-containing protein</fullName>
    </recommendedName>
</protein>
<reference evidence="2 3" key="1">
    <citation type="journal article" date="2024" name="Int. J. Mol. Sci.">
        <title>Exploration of Alicyclobacillus spp. Genome in Search of Antibiotic Resistance.</title>
        <authorList>
            <person name="Bucka-Kolendo J."/>
            <person name="Kiousi D.E."/>
            <person name="Dekowska A."/>
            <person name="Mikolajczuk-Szczyrba A."/>
            <person name="Karadedos D.M."/>
            <person name="Michael P."/>
            <person name="Galanis A."/>
            <person name="Sokolowska B."/>
        </authorList>
    </citation>
    <scope>NUCLEOTIDE SEQUENCE [LARGE SCALE GENOMIC DNA]</scope>
    <source>
        <strain evidence="2 3">KKP 3000</strain>
    </source>
</reference>
<sequence>MKFLTSRWITLFVSICLLLLLPGCWDYESISTRASLIGLGIDPADDDPQKVRVTIQYPIIKPEESGGMSSSSASSSTGEYQSLSAEAYSVSEAIKHLQLRVDHQIDPAQLQAIVFNRTLPSEMMDSVVGQLIRLPKMNRLAYVFSTPDSAKDVLTVTGTNTAPMDFLDKSMTYRQRGFILRRQLWEYWRDTAQVGVVPILPTVQCVSSEDKGEDTLLLGGTEVYLHNQAAFSLSPQETFYTQLMDGKVRGMAFDVPLGDGIASLTDVRSNSTLRCFDQGKNVVLVDRVSIRATLGKLPVVSRQVV</sequence>
<proteinExistence type="predicted"/>